<evidence type="ECO:0000256" key="3">
    <source>
        <dbReference type="SAM" id="SignalP"/>
    </source>
</evidence>
<keyword evidence="2" id="KW-0472">Membrane</keyword>
<reference evidence="4" key="2">
    <citation type="submission" date="2010-07" db="EMBL/GenBank/DDBJ databases">
        <authorList>
            <consortium name="The Broad Institute Genome Sequencing Platform"/>
            <consortium name="Broad Institute Genome Sequencing Center for Infectious Disease"/>
            <person name="Ma L.-J."/>
            <person name="Dead R."/>
            <person name="Young S."/>
            <person name="Zeng Q."/>
            <person name="Koehrsen M."/>
            <person name="Alvarado L."/>
            <person name="Berlin A."/>
            <person name="Chapman S.B."/>
            <person name="Chen Z."/>
            <person name="Freedman E."/>
            <person name="Gellesch M."/>
            <person name="Goldberg J."/>
            <person name="Griggs A."/>
            <person name="Gujja S."/>
            <person name="Heilman E.R."/>
            <person name="Heiman D."/>
            <person name="Hepburn T."/>
            <person name="Howarth C."/>
            <person name="Jen D."/>
            <person name="Larson L."/>
            <person name="Mehta T."/>
            <person name="Neiman D."/>
            <person name="Pearson M."/>
            <person name="Roberts A."/>
            <person name="Saif S."/>
            <person name="Shea T."/>
            <person name="Shenoy N."/>
            <person name="Sisk P."/>
            <person name="Stolte C."/>
            <person name="Sykes S."/>
            <person name="Walk T."/>
            <person name="White J."/>
            <person name="Yandava C."/>
            <person name="Haas B."/>
            <person name="Nusbaum C."/>
            <person name="Birren B."/>
        </authorList>
    </citation>
    <scope>NUCLEOTIDE SEQUENCE</scope>
    <source>
        <strain evidence="4">R3-111a-1</strain>
    </source>
</reference>
<dbReference type="RefSeq" id="XP_009223411.1">
    <property type="nucleotide sequence ID" value="XM_009225147.1"/>
</dbReference>
<dbReference type="GeneID" id="20347781"/>
<reference evidence="4" key="3">
    <citation type="submission" date="2010-09" db="EMBL/GenBank/DDBJ databases">
        <title>Annotation of Gaeumannomyces graminis var. tritici R3-111a-1.</title>
        <authorList>
            <consortium name="The Broad Institute Genome Sequencing Platform"/>
            <person name="Ma L.-J."/>
            <person name="Dead R."/>
            <person name="Young S.K."/>
            <person name="Zeng Q."/>
            <person name="Gargeya S."/>
            <person name="Fitzgerald M."/>
            <person name="Haas B."/>
            <person name="Abouelleil A."/>
            <person name="Alvarado L."/>
            <person name="Arachchi H.M."/>
            <person name="Berlin A."/>
            <person name="Brown A."/>
            <person name="Chapman S.B."/>
            <person name="Chen Z."/>
            <person name="Dunbar C."/>
            <person name="Freedman E."/>
            <person name="Gearin G."/>
            <person name="Gellesch M."/>
            <person name="Goldberg J."/>
            <person name="Griggs A."/>
            <person name="Gujja S."/>
            <person name="Heiman D."/>
            <person name="Howarth C."/>
            <person name="Larson L."/>
            <person name="Lui A."/>
            <person name="MacDonald P.J.P."/>
            <person name="Mehta T."/>
            <person name="Montmayeur A."/>
            <person name="Murphy C."/>
            <person name="Neiman D."/>
            <person name="Pearson M."/>
            <person name="Priest M."/>
            <person name="Roberts A."/>
            <person name="Saif S."/>
            <person name="Shea T."/>
            <person name="Shenoy N."/>
            <person name="Sisk P."/>
            <person name="Stolte C."/>
            <person name="Sykes S."/>
            <person name="Yandava C."/>
            <person name="Wortman J."/>
            <person name="Nusbaum C."/>
            <person name="Birren B."/>
        </authorList>
    </citation>
    <scope>NUCLEOTIDE SEQUENCE</scope>
    <source>
        <strain evidence="4">R3-111a-1</strain>
    </source>
</reference>
<dbReference type="OrthoDB" id="4065319at2759"/>
<gene>
    <name evidence="5" type="primary">20347781</name>
    <name evidence="4" type="ORF">GGTG_07323</name>
</gene>
<accession>J3P1C6</accession>
<evidence type="ECO:0008006" key="7">
    <source>
        <dbReference type="Google" id="ProtNLM"/>
    </source>
</evidence>
<feature type="compositionally biased region" description="Polar residues" evidence="1">
    <location>
        <begin position="408"/>
        <end position="421"/>
    </location>
</feature>
<reference evidence="6" key="1">
    <citation type="submission" date="2010-07" db="EMBL/GenBank/DDBJ databases">
        <title>The genome sequence of Gaeumannomyces graminis var. tritici strain R3-111a-1.</title>
        <authorList>
            <consortium name="The Broad Institute Genome Sequencing Platform"/>
            <person name="Ma L.-J."/>
            <person name="Dead R."/>
            <person name="Young S."/>
            <person name="Zeng Q."/>
            <person name="Koehrsen M."/>
            <person name="Alvarado L."/>
            <person name="Berlin A."/>
            <person name="Chapman S.B."/>
            <person name="Chen Z."/>
            <person name="Freedman E."/>
            <person name="Gellesch M."/>
            <person name="Goldberg J."/>
            <person name="Griggs A."/>
            <person name="Gujja S."/>
            <person name="Heilman E.R."/>
            <person name="Heiman D."/>
            <person name="Hepburn T."/>
            <person name="Howarth C."/>
            <person name="Jen D."/>
            <person name="Larson L."/>
            <person name="Mehta T."/>
            <person name="Neiman D."/>
            <person name="Pearson M."/>
            <person name="Roberts A."/>
            <person name="Saif S."/>
            <person name="Shea T."/>
            <person name="Shenoy N."/>
            <person name="Sisk P."/>
            <person name="Stolte C."/>
            <person name="Sykes S."/>
            <person name="Walk T."/>
            <person name="White J."/>
            <person name="Yandava C."/>
            <person name="Haas B."/>
            <person name="Nusbaum C."/>
            <person name="Birren B."/>
        </authorList>
    </citation>
    <scope>NUCLEOTIDE SEQUENCE [LARGE SCALE GENOMIC DNA]</scope>
    <source>
        <strain evidence="6">R3-111a-1</strain>
    </source>
</reference>
<reference evidence="5" key="4">
    <citation type="journal article" date="2015" name="G3 (Bethesda)">
        <title>Genome sequences of three phytopathogenic species of the Magnaporthaceae family of fungi.</title>
        <authorList>
            <person name="Okagaki L.H."/>
            <person name="Nunes C.C."/>
            <person name="Sailsbery J."/>
            <person name="Clay B."/>
            <person name="Brown D."/>
            <person name="John T."/>
            <person name="Oh Y."/>
            <person name="Young N."/>
            <person name="Fitzgerald M."/>
            <person name="Haas B.J."/>
            <person name="Zeng Q."/>
            <person name="Young S."/>
            <person name="Adiconis X."/>
            <person name="Fan L."/>
            <person name="Levin J.Z."/>
            <person name="Mitchell T.K."/>
            <person name="Okubara P.A."/>
            <person name="Farman M.L."/>
            <person name="Kohn L.M."/>
            <person name="Birren B."/>
            <person name="Ma L.-J."/>
            <person name="Dean R.A."/>
        </authorList>
    </citation>
    <scope>NUCLEOTIDE SEQUENCE</scope>
    <source>
        <strain evidence="5">R3-111a-1</strain>
    </source>
</reference>
<protein>
    <recommendedName>
        <fullName evidence="7">CSI2 protein</fullName>
    </recommendedName>
</protein>
<dbReference type="HOGENOM" id="CLU_037244_1_0_1"/>
<dbReference type="Proteomes" id="UP000006039">
    <property type="component" value="Unassembled WGS sequence"/>
</dbReference>
<evidence type="ECO:0000313" key="5">
    <source>
        <dbReference type="EnsemblFungi" id="EJT77411"/>
    </source>
</evidence>
<reference evidence="5" key="5">
    <citation type="submission" date="2018-04" db="UniProtKB">
        <authorList>
            <consortium name="EnsemblFungi"/>
        </authorList>
    </citation>
    <scope>IDENTIFICATION</scope>
    <source>
        <strain evidence="5">R3-111a-1</strain>
    </source>
</reference>
<dbReference type="AlphaFoldDB" id="J3P1C6"/>
<feature type="compositionally biased region" description="Low complexity" evidence="1">
    <location>
        <begin position="31"/>
        <end position="76"/>
    </location>
</feature>
<evidence type="ECO:0000256" key="2">
    <source>
        <dbReference type="SAM" id="Phobius"/>
    </source>
</evidence>
<sequence>MRSSRVSLKRSLLLAAFAGLSVFSATAAAQNTNSPSTNSGNNNSNPPATSSPANTNTPAPASSSPASSTPTGPATSRITGGTADTSVRDIPNITSPGSGGGPATLPTLSRTLDAIPTYPPPGVPPTNQAPFMQHSTMPEGTVFIAVGAILGAFGLTVLVWRAVIACLLHRDVERAALAQHAANDKAAGSFPTPPAPFYKSYNESGSNPNLLAGGMGAGAAGLGPAGSSASLAGRGVRRTHRGPTPSATPSQSNLFFSPTATSGLGGGGGSVSNRDSRFLPSGFYAAGAGSPNPPRHEHSISLSNLRPDSRGHARAVSGMTPPESPAMHPTRQGSNLGHAGGPGGVQRNVSTTSLNLNTPPVGRAPSAYLDDMLDDPTGHPMPSPSPVARTGSYYGPGTPSPGPHQPLNPHNHSPQSRTFSPSPHGGRF</sequence>
<feature type="region of interest" description="Disordered" evidence="1">
    <location>
        <begin position="222"/>
        <end position="272"/>
    </location>
</feature>
<keyword evidence="6" id="KW-1185">Reference proteome</keyword>
<feature type="region of interest" description="Disordered" evidence="1">
    <location>
        <begin position="284"/>
        <end position="428"/>
    </location>
</feature>
<evidence type="ECO:0000256" key="1">
    <source>
        <dbReference type="SAM" id="MobiDB-lite"/>
    </source>
</evidence>
<feature type="region of interest" description="Disordered" evidence="1">
    <location>
        <begin position="29"/>
        <end position="121"/>
    </location>
</feature>
<dbReference type="PANTHER" id="PTHR36089">
    <property type="entry name" value="CHITIN SYNTHASE 3 COMPLEX PROTEIN CSI2-RELATED"/>
    <property type="match status" value="1"/>
</dbReference>
<keyword evidence="3" id="KW-0732">Signal</keyword>
<feature type="transmembrane region" description="Helical" evidence="2">
    <location>
        <begin position="142"/>
        <end position="164"/>
    </location>
</feature>
<keyword evidence="2" id="KW-1133">Transmembrane helix</keyword>
<evidence type="ECO:0000313" key="6">
    <source>
        <dbReference type="Proteomes" id="UP000006039"/>
    </source>
</evidence>
<dbReference type="InterPro" id="IPR051009">
    <property type="entry name" value="PRM"/>
</dbReference>
<keyword evidence="2" id="KW-0812">Transmembrane</keyword>
<name>J3P1C6_GAET3</name>
<evidence type="ECO:0000313" key="4">
    <source>
        <dbReference type="EMBL" id="EJT77411.1"/>
    </source>
</evidence>
<dbReference type="GO" id="GO:0000324">
    <property type="term" value="C:fungal-type vacuole"/>
    <property type="evidence" value="ECO:0007669"/>
    <property type="project" value="TreeGrafter"/>
</dbReference>
<feature type="chain" id="PRO_5015094687" description="CSI2 protein" evidence="3">
    <location>
        <begin position="30"/>
        <end position="428"/>
    </location>
</feature>
<proteinExistence type="predicted"/>
<dbReference type="STRING" id="644352.J3P1C6"/>
<feature type="compositionally biased region" description="Polar residues" evidence="1">
    <location>
        <begin position="347"/>
        <end position="358"/>
    </location>
</feature>
<dbReference type="VEuPathDB" id="FungiDB:GGTG_07323"/>
<dbReference type="FunCoup" id="J3P1C6">
    <property type="interactions" value="47"/>
</dbReference>
<dbReference type="PANTHER" id="PTHR36089:SF1">
    <property type="entry name" value="CHITIN SYNTHASE 3 COMPLEX PROTEIN CSI2-RELATED"/>
    <property type="match status" value="1"/>
</dbReference>
<feature type="compositionally biased region" description="Polar residues" evidence="1">
    <location>
        <begin position="245"/>
        <end position="262"/>
    </location>
</feature>
<dbReference type="EMBL" id="GL385397">
    <property type="protein sequence ID" value="EJT77411.1"/>
    <property type="molecule type" value="Genomic_DNA"/>
</dbReference>
<feature type="signal peptide" evidence="3">
    <location>
        <begin position="1"/>
        <end position="29"/>
    </location>
</feature>
<dbReference type="EnsemblFungi" id="EJT77411">
    <property type="protein sequence ID" value="EJT77411"/>
    <property type="gene ID" value="GGTG_07323"/>
</dbReference>
<organism evidence="4">
    <name type="scientific">Gaeumannomyces tritici (strain R3-111a-1)</name>
    <name type="common">Wheat and barley take-all root rot fungus</name>
    <name type="synonym">Gaeumannomyces graminis var. tritici</name>
    <dbReference type="NCBI Taxonomy" id="644352"/>
    <lineage>
        <taxon>Eukaryota</taxon>
        <taxon>Fungi</taxon>
        <taxon>Dikarya</taxon>
        <taxon>Ascomycota</taxon>
        <taxon>Pezizomycotina</taxon>
        <taxon>Sordariomycetes</taxon>
        <taxon>Sordariomycetidae</taxon>
        <taxon>Magnaporthales</taxon>
        <taxon>Magnaporthaceae</taxon>
        <taxon>Gaeumannomyces</taxon>
    </lineage>
</organism>
<feature type="compositionally biased region" description="Low complexity" evidence="1">
    <location>
        <begin position="225"/>
        <end position="234"/>
    </location>
</feature>
<dbReference type="eggNOG" id="ENOG502S625">
    <property type="taxonomic scope" value="Eukaryota"/>
</dbReference>